<gene>
    <name evidence="1" type="ORF">METZ01_LOCUS272567</name>
</gene>
<organism evidence="1">
    <name type="scientific">marine metagenome</name>
    <dbReference type="NCBI Taxonomy" id="408172"/>
    <lineage>
        <taxon>unclassified sequences</taxon>
        <taxon>metagenomes</taxon>
        <taxon>ecological metagenomes</taxon>
    </lineage>
</organism>
<reference evidence="1" key="1">
    <citation type="submission" date="2018-05" db="EMBL/GenBank/DDBJ databases">
        <authorList>
            <person name="Lanie J.A."/>
            <person name="Ng W.-L."/>
            <person name="Kazmierczak K.M."/>
            <person name="Andrzejewski T.M."/>
            <person name="Davidsen T.M."/>
            <person name="Wayne K.J."/>
            <person name="Tettelin H."/>
            <person name="Glass J.I."/>
            <person name="Rusch D."/>
            <person name="Podicherti R."/>
            <person name="Tsui H.-C.T."/>
            <person name="Winkler M.E."/>
        </authorList>
    </citation>
    <scope>NUCLEOTIDE SEQUENCE</scope>
</reference>
<accession>A0A382K857</accession>
<dbReference type="AlphaFoldDB" id="A0A382K857"/>
<dbReference type="EMBL" id="UINC01078540">
    <property type="protein sequence ID" value="SVC19713.1"/>
    <property type="molecule type" value="Genomic_DNA"/>
</dbReference>
<protein>
    <submittedName>
        <fullName evidence="1">Uncharacterized protein</fullName>
    </submittedName>
</protein>
<sequence>VATLRNHAARIGLGLAGLFLGVHPAMAQPTDPNSAETLANRLGQAIDWVKKADNQGEPGAAEKVTAITKIMKSGKK</sequence>
<evidence type="ECO:0000313" key="1">
    <source>
        <dbReference type="EMBL" id="SVC19713.1"/>
    </source>
</evidence>
<name>A0A382K857_9ZZZZ</name>
<feature type="non-terminal residue" evidence="1">
    <location>
        <position position="1"/>
    </location>
</feature>
<proteinExistence type="predicted"/>